<evidence type="ECO:0000313" key="1">
    <source>
        <dbReference type="EMBL" id="GAI85753.1"/>
    </source>
</evidence>
<comment type="caution">
    <text evidence="1">The sequence shown here is derived from an EMBL/GenBank/DDBJ whole genome shotgun (WGS) entry which is preliminary data.</text>
</comment>
<feature type="non-terminal residue" evidence="1">
    <location>
        <position position="1"/>
    </location>
</feature>
<sequence length="54" mass="6339">WRVHADGKTYKWMEGGLKRICILKQSGLPDADHLVSVITSIRHRPESYQHVLRR</sequence>
<accession>X1RYL2</accession>
<dbReference type="EMBL" id="BARW01011281">
    <property type="protein sequence ID" value="GAI85753.1"/>
    <property type="molecule type" value="Genomic_DNA"/>
</dbReference>
<name>X1RYL2_9ZZZZ</name>
<organism evidence="1">
    <name type="scientific">marine sediment metagenome</name>
    <dbReference type="NCBI Taxonomy" id="412755"/>
    <lineage>
        <taxon>unclassified sequences</taxon>
        <taxon>metagenomes</taxon>
        <taxon>ecological metagenomes</taxon>
    </lineage>
</organism>
<gene>
    <name evidence="1" type="ORF">S12H4_21819</name>
</gene>
<protein>
    <submittedName>
        <fullName evidence="1">Uncharacterized protein</fullName>
    </submittedName>
</protein>
<proteinExistence type="predicted"/>
<dbReference type="AlphaFoldDB" id="X1RYL2"/>
<reference evidence="1" key="1">
    <citation type="journal article" date="2014" name="Front. Microbiol.">
        <title>High frequency of phylogenetically diverse reductive dehalogenase-homologous genes in deep subseafloor sedimentary metagenomes.</title>
        <authorList>
            <person name="Kawai M."/>
            <person name="Futagami T."/>
            <person name="Toyoda A."/>
            <person name="Takaki Y."/>
            <person name="Nishi S."/>
            <person name="Hori S."/>
            <person name="Arai W."/>
            <person name="Tsubouchi T."/>
            <person name="Morono Y."/>
            <person name="Uchiyama I."/>
            <person name="Ito T."/>
            <person name="Fujiyama A."/>
            <person name="Inagaki F."/>
            <person name="Takami H."/>
        </authorList>
    </citation>
    <scope>NUCLEOTIDE SEQUENCE</scope>
    <source>
        <strain evidence="1">Expedition CK06-06</strain>
    </source>
</reference>